<keyword evidence="3" id="KW-1185">Reference proteome</keyword>
<dbReference type="RefSeq" id="WP_043657134.1">
    <property type="nucleotide sequence ID" value="NZ_JBIAMX010000014.1"/>
</dbReference>
<evidence type="ECO:0000256" key="1">
    <source>
        <dbReference type="SAM" id="MobiDB-lite"/>
    </source>
</evidence>
<feature type="region of interest" description="Disordered" evidence="1">
    <location>
        <begin position="1"/>
        <end position="20"/>
    </location>
</feature>
<dbReference type="PANTHER" id="PTHR36849:SF1">
    <property type="entry name" value="CYTOPLASMIC PROTEIN"/>
    <property type="match status" value="1"/>
</dbReference>
<organism evidence="2 3">
    <name type="scientific">Nocardia thailandica</name>
    <dbReference type="NCBI Taxonomy" id="257275"/>
    <lineage>
        <taxon>Bacteria</taxon>
        <taxon>Bacillati</taxon>
        <taxon>Actinomycetota</taxon>
        <taxon>Actinomycetes</taxon>
        <taxon>Mycobacteriales</taxon>
        <taxon>Nocardiaceae</taxon>
        <taxon>Nocardia</taxon>
    </lineage>
</organism>
<gene>
    <name evidence="2" type="ORF">ACFYTF_21965</name>
</gene>
<reference evidence="2 3" key="1">
    <citation type="submission" date="2024-10" db="EMBL/GenBank/DDBJ databases">
        <title>The Natural Products Discovery Center: Release of the First 8490 Sequenced Strains for Exploring Actinobacteria Biosynthetic Diversity.</title>
        <authorList>
            <person name="Kalkreuter E."/>
            <person name="Kautsar S.A."/>
            <person name="Yang D."/>
            <person name="Bader C.D."/>
            <person name="Teijaro C.N."/>
            <person name="Fluegel L."/>
            <person name="Davis C.M."/>
            <person name="Simpson J.R."/>
            <person name="Lauterbach L."/>
            <person name="Steele A.D."/>
            <person name="Gui C."/>
            <person name="Meng S."/>
            <person name="Li G."/>
            <person name="Viehrig K."/>
            <person name="Ye F."/>
            <person name="Su P."/>
            <person name="Kiefer A.F."/>
            <person name="Nichols A."/>
            <person name="Cepeda A.J."/>
            <person name="Yan W."/>
            <person name="Fan B."/>
            <person name="Jiang Y."/>
            <person name="Adhikari A."/>
            <person name="Zheng C.-J."/>
            <person name="Schuster L."/>
            <person name="Cowan T.M."/>
            <person name="Smanski M.J."/>
            <person name="Chevrette M.G."/>
            <person name="De Carvalho L.P.S."/>
            <person name="Shen B."/>
        </authorList>
    </citation>
    <scope>NUCLEOTIDE SEQUENCE [LARGE SCALE GENOMIC DNA]</scope>
    <source>
        <strain evidence="2 3">NPDC004045</strain>
    </source>
</reference>
<evidence type="ECO:0000313" key="2">
    <source>
        <dbReference type="EMBL" id="MFF0545503.1"/>
    </source>
</evidence>
<name>A0ABW6PTI4_9NOCA</name>
<dbReference type="InterPro" id="IPR052552">
    <property type="entry name" value="YeaO-like"/>
</dbReference>
<comment type="caution">
    <text evidence="2">The sequence shown here is derived from an EMBL/GenBank/DDBJ whole genome shotgun (WGS) entry which is preliminary data.</text>
</comment>
<proteinExistence type="predicted"/>
<protein>
    <submittedName>
        <fullName evidence="2">DUF488 domain-containing protein</fullName>
    </submittedName>
</protein>
<accession>A0ABW6PTI4</accession>
<dbReference type="Proteomes" id="UP001601444">
    <property type="component" value="Unassembled WGS sequence"/>
</dbReference>
<dbReference type="EMBL" id="JBIAMX010000014">
    <property type="protein sequence ID" value="MFF0545503.1"/>
    <property type="molecule type" value="Genomic_DNA"/>
</dbReference>
<sequence length="126" mass="14202">MSHPPAPDIRIKRVYDEPEPSDGTRVLVDRLWPRGVSKERARIDEWAKDVTPSTELRHWFHADPGPRRAEFADRFRAELSAPAARAELDRLRALAAGGPLTLVTSVKDPERSHVPVIVSELREHGS</sequence>
<evidence type="ECO:0000313" key="3">
    <source>
        <dbReference type="Proteomes" id="UP001601444"/>
    </source>
</evidence>
<dbReference type="Pfam" id="PF22752">
    <property type="entry name" value="DUF488-N3i"/>
    <property type="match status" value="1"/>
</dbReference>
<dbReference type="PANTHER" id="PTHR36849">
    <property type="entry name" value="CYTOPLASMIC PROTEIN-RELATED"/>
    <property type="match status" value="1"/>
</dbReference>